<feature type="compositionally biased region" description="Low complexity" evidence="10">
    <location>
        <begin position="1081"/>
        <end position="1098"/>
    </location>
</feature>
<keyword evidence="4 9" id="KW-0805">Transcription regulation</keyword>
<keyword evidence="6 9" id="KW-0804">Transcription</keyword>
<feature type="compositionally biased region" description="Polar residues" evidence="10">
    <location>
        <begin position="141"/>
        <end position="155"/>
    </location>
</feature>
<feature type="region of interest" description="Disordered" evidence="10">
    <location>
        <begin position="131"/>
        <end position="155"/>
    </location>
</feature>
<comment type="subunit">
    <text evidence="9">Component of the Mediator complex.</text>
</comment>
<feature type="region of interest" description="Disordered" evidence="10">
    <location>
        <begin position="1004"/>
        <end position="1035"/>
    </location>
</feature>
<comment type="subcellular location">
    <subcellularLocation>
        <location evidence="1 9">Nucleus</location>
    </subcellularLocation>
</comment>
<comment type="function">
    <text evidence="9">Component of the Mediator complex, a coactivator involved in the regulated transcription of nearly all RNA polymerase II-dependent genes. Mediator functions as a bridge to convey information from gene-specific regulatory proteins to the basal RNA polymerase II transcription machinery. Mediator is recruited to promoters by direct interactions with regulatory proteins and serves as a scaffold for the assembly of a functional preinitiation complex with RNA polymerase II and the general transcription factors.</text>
</comment>
<evidence type="ECO:0000256" key="3">
    <source>
        <dbReference type="ARBA" id="ARBA00019619"/>
    </source>
</evidence>
<evidence type="ECO:0000256" key="10">
    <source>
        <dbReference type="SAM" id="MobiDB-lite"/>
    </source>
</evidence>
<organism evidence="12 13">
    <name type="scientific">Neodothiora populina</name>
    <dbReference type="NCBI Taxonomy" id="2781224"/>
    <lineage>
        <taxon>Eukaryota</taxon>
        <taxon>Fungi</taxon>
        <taxon>Dikarya</taxon>
        <taxon>Ascomycota</taxon>
        <taxon>Pezizomycotina</taxon>
        <taxon>Dothideomycetes</taxon>
        <taxon>Dothideomycetidae</taxon>
        <taxon>Dothideales</taxon>
        <taxon>Dothioraceae</taxon>
        <taxon>Neodothiora</taxon>
    </lineage>
</organism>
<evidence type="ECO:0000313" key="12">
    <source>
        <dbReference type="EMBL" id="KAL1303341.1"/>
    </source>
</evidence>
<evidence type="ECO:0000256" key="5">
    <source>
        <dbReference type="ARBA" id="ARBA00023159"/>
    </source>
</evidence>
<feature type="compositionally biased region" description="Polar residues" evidence="10">
    <location>
        <begin position="24"/>
        <end position="42"/>
    </location>
</feature>
<evidence type="ECO:0000256" key="1">
    <source>
        <dbReference type="ARBA" id="ARBA00004123"/>
    </source>
</evidence>
<proteinExistence type="inferred from homology"/>
<evidence type="ECO:0000259" key="11">
    <source>
        <dbReference type="Pfam" id="PF08638"/>
    </source>
</evidence>
<evidence type="ECO:0000313" key="13">
    <source>
        <dbReference type="Proteomes" id="UP001562354"/>
    </source>
</evidence>
<dbReference type="Pfam" id="PF08638">
    <property type="entry name" value="Med14"/>
    <property type="match status" value="1"/>
</dbReference>
<accession>A0ABR3PB08</accession>
<sequence length="1124" mass="124550">MPGRLVMDQHAVQGPVGLKKDQTHAANQTNGSYESPPQTNGIGHSDFAMSGAMVGNENGTKSAAFPMNASPQSGAGDGKDEHPVNPEDDQGPPGLEHWEHTFVPMGKLLERVAQQCFSDLTELVDGLSDMPVQPGPPAINGASNHASSSIAPDQSAASIEKKVRLMNFAQDQKDRFLKTLVLSNWARNMDAMNSLIELRMWLQQQDGSSSDVADAIMRMKHNMIAAKMPNPNIQGALELLSTGKAPWMPDMGYIPPKPLNAKQLLKTLKDMNFALSVRLNLHEELPPRFRTYSIANGRATFVVADEFEVDLAVADEDPESPFYFIDLRLLFANSPSISDGAVRTSLEIKVNEVLETDGLTGCYRYLHDFVMTHRTNLLRWQALEMMRGKWNECIRVETIHRDFVVHYWTGQSGPKSWIQIGTKSNAAASEASASRKPHLGIRWIREGQDSPADDVDVTNTHQSMEQILEQIIARHIRWRLELVANRMHALSGNESALDVEMEYEPEDSHECSMEMRFKRLRTPLKLRMSPVTGNFVLSPASRITLDAENRINADRSMDAAQILSMLHCRLLQDQIRTQAHRLGWLPVTIGKQDDFTRLFGNDVMRWSIFSPRSWGDEYAIAMTCSLRGEKWWAIRLEQSDVSQSRTIKSAERLPVTNKTTPLHRGVLMEIESRSVAQISFSNITRQLRQRGVQYELQQARPTFASSSTQSSQNTTVLYLNFSDLMRPMSDSLAKTWKAWCHEVMILTHHGMRETSTEGESKVTHVLKASVKPQSASCLSKIINVNGAAEDLGMTFLESGSCALKLNTKFGEGLVALIEARLKRIERTKNYIYVAQQAKLQLTHTSVSRLELQYSSEPALSAELLFPEEADSEKRSIRLRLKTVGNDTPFSADANPHRQIQPLLQKLLEPADGTSLGTGDTHEYARFRLFLQVLQFTLPASLSLTALEKADASTTGIRYSAYSFKHHRLHYSAPKYSDASFDIKMHPKDGRYVWLVTLSSSAEKQQDLQGSSDHNDTGSNGTSGSDAQQASELSKALQSVWTSSGEGWAGLMKGAFAEKDGIEHLLTRLHSAVTGVSPPSAPAATEDASASSAALQQSAVKQTQKTKSGGDGAGNNANAEIVVLD</sequence>
<comment type="caution">
    <text evidence="12">The sequence shown here is derived from an EMBL/GenBank/DDBJ whole genome shotgun (WGS) entry which is preliminary data.</text>
</comment>
<feature type="region of interest" description="Disordered" evidence="10">
    <location>
        <begin position="1"/>
        <end position="96"/>
    </location>
</feature>
<feature type="region of interest" description="Disordered" evidence="10">
    <location>
        <begin position="1075"/>
        <end position="1124"/>
    </location>
</feature>
<comment type="similarity">
    <text evidence="2 9">Belongs to the Mediator complex subunit 14 family.</text>
</comment>
<evidence type="ECO:0000256" key="4">
    <source>
        <dbReference type="ARBA" id="ARBA00023015"/>
    </source>
</evidence>
<evidence type="ECO:0000256" key="7">
    <source>
        <dbReference type="ARBA" id="ARBA00023242"/>
    </source>
</evidence>
<evidence type="ECO:0000256" key="9">
    <source>
        <dbReference type="RuleBase" id="RU365082"/>
    </source>
</evidence>
<dbReference type="PANTHER" id="PTHR12809:SF2">
    <property type="entry name" value="MEDIATOR OF RNA POLYMERASE II TRANSCRIPTION SUBUNIT 14"/>
    <property type="match status" value="1"/>
</dbReference>
<keyword evidence="13" id="KW-1185">Reference proteome</keyword>
<dbReference type="InterPro" id="IPR055122">
    <property type="entry name" value="Med14_N"/>
</dbReference>
<reference evidence="12 13" key="1">
    <citation type="submission" date="2024-07" db="EMBL/GenBank/DDBJ databases">
        <title>Draft sequence of the Neodothiora populina.</title>
        <authorList>
            <person name="Drown D.D."/>
            <person name="Schuette U.S."/>
            <person name="Buechlein A.B."/>
            <person name="Rusch D.R."/>
            <person name="Winton L.W."/>
            <person name="Adams G.A."/>
        </authorList>
    </citation>
    <scope>NUCLEOTIDE SEQUENCE [LARGE SCALE GENOMIC DNA]</scope>
    <source>
        <strain evidence="12 13">CPC 39397</strain>
    </source>
</reference>
<gene>
    <name evidence="12" type="ORF">AAFC00_006740</name>
</gene>
<dbReference type="EMBL" id="JBFMKM010000010">
    <property type="protein sequence ID" value="KAL1303341.1"/>
    <property type="molecule type" value="Genomic_DNA"/>
</dbReference>
<dbReference type="RefSeq" id="XP_069199616.1">
    <property type="nucleotide sequence ID" value="XM_069346737.1"/>
</dbReference>
<dbReference type="Proteomes" id="UP001562354">
    <property type="component" value="Unassembled WGS sequence"/>
</dbReference>
<dbReference type="InterPro" id="IPR013947">
    <property type="entry name" value="Mediator_Med14"/>
</dbReference>
<dbReference type="PANTHER" id="PTHR12809">
    <property type="entry name" value="MEDIATOR COMPLEX SUBUNIT"/>
    <property type="match status" value="1"/>
</dbReference>
<evidence type="ECO:0000256" key="2">
    <source>
        <dbReference type="ARBA" id="ARBA00007813"/>
    </source>
</evidence>
<keyword evidence="5 9" id="KW-0010">Activator</keyword>
<feature type="domain" description="Mediator complex subunit MED14 N-terminal" evidence="11">
    <location>
        <begin position="102"/>
        <end position="315"/>
    </location>
</feature>
<evidence type="ECO:0000256" key="6">
    <source>
        <dbReference type="ARBA" id="ARBA00023163"/>
    </source>
</evidence>
<dbReference type="Pfam" id="PF26204">
    <property type="entry name" value="Med14_fung"/>
    <property type="match status" value="1"/>
</dbReference>
<evidence type="ECO:0000256" key="8">
    <source>
        <dbReference type="ARBA" id="ARBA00032007"/>
    </source>
</evidence>
<dbReference type="GeneID" id="95980439"/>
<name>A0ABR3PB08_9PEZI</name>
<protein>
    <recommendedName>
        <fullName evidence="3 9">Mediator of RNA polymerase II transcription subunit 14</fullName>
    </recommendedName>
    <alternativeName>
        <fullName evidence="8 9">Mediator complex subunit 14</fullName>
    </alternativeName>
</protein>
<keyword evidence="7 9" id="KW-0539">Nucleus</keyword>